<organism evidence="2 3">
    <name type="scientific">Candidatus Woesebacteria bacterium RBG_13_46_13</name>
    <dbReference type="NCBI Taxonomy" id="1802479"/>
    <lineage>
        <taxon>Bacteria</taxon>
        <taxon>Candidatus Woeseibacteriota</taxon>
    </lineage>
</organism>
<keyword evidence="1" id="KW-0812">Transmembrane</keyword>
<evidence type="ECO:0000256" key="1">
    <source>
        <dbReference type="SAM" id="Phobius"/>
    </source>
</evidence>
<name>A0A1F7X4U8_9BACT</name>
<dbReference type="Proteomes" id="UP000176778">
    <property type="component" value="Unassembled WGS sequence"/>
</dbReference>
<keyword evidence="1" id="KW-1133">Transmembrane helix</keyword>
<accession>A0A1F7X4U8</accession>
<keyword evidence="1" id="KW-0472">Membrane</keyword>
<reference evidence="2 3" key="1">
    <citation type="journal article" date="2016" name="Nat. Commun.">
        <title>Thousands of microbial genomes shed light on interconnected biogeochemical processes in an aquifer system.</title>
        <authorList>
            <person name="Anantharaman K."/>
            <person name="Brown C.T."/>
            <person name="Hug L.A."/>
            <person name="Sharon I."/>
            <person name="Castelle C.J."/>
            <person name="Probst A.J."/>
            <person name="Thomas B.C."/>
            <person name="Singh A."/>
            <person name="Wilkins M.J."/>
            <person name="Karaoz U."/>
            <person name="Brodie E.L."/>
            <person name="Williams K.H."/>
            <person name="Hubbard S.S."/>
            <person name="Banfield J.F."/>
        </authorList>
    </citation>
    <scope>NUCLEOTIDE SEQUENCE [LARGE SCALE GENOMIC DNA]</scope>
</reference>
<proteinExistence type="predicted"/>
<comment type="caution">
    <text evidence="2">The sequence shown here is derived from an EMBL/GenBank/DDBJ whole genome shotgun (WGS) entry which is preliminary data.</text>
</comment>
<gene>
    <name evidence="2" type="ORF">A2Y68_00600</name>
</gene>
<evidence type="ECO:0000313" key="2">
    <source>
        <dbReference type="EMBL" id="OGM09913.1"/>
    </source>
</evidence>
<evidence type="ECO:0000313" key="3">
    <source>
        <dbReference type="Proteomes" id="UP000176778"/>
    </source>
</evidence>
<dbReference type="STRING" id="1802479.A2Y68_00600"/>
<protein>
    <submittedName>
        <fullName evidence="2">Uncharacterized protein</fullName>
    </submittedName>
</protein>
<feature type="transmembrane region" description="Helical" evidence="1">
    <location>
        <begin position="21"/>
        <end position="45"/>
    </location>
</feature>
<dbReference type="EMBL" id="MGFR01000002">
    <property type="protein sequence ID" value="OGM09913.1"/>
    <property type="molecule type" value="Genomic_DNA"/>
</dbReference>
<dbReference type="AlphaFoldDB" id="A0A1F7X4U8"/>
<sequence>MDLEPAVQTPQPQGKPRGSKVLILVLLSLFVLLVTAVAAEAVYLYKNPFQKCSLLGCQEYQPLGVEDLAPKPLNEERVAAIRKFLDRMTPDKQSGAFYRELKYTTVAQGLAAIAIPEIVEIDRVKYVYHLGLQDEKGAILRYRFTQQELDIMEVKIVTWGGESKDATIKDLQESDYVVIKTSSNLLDTYAGDTINLEIKREHF</sequence>